<dbReference type="EMBL" id="ONZP01000028">
    <property type="protein sequence ID" value="SPJ71089.1"/>
    <property type="molecule type" value="Genomic_DNA"/>
</dbReference>
<evidence type="ECO:0000313" key="2">
    <source>
        <dbReference type="EMBL" id="SPJ71089.1"/>
    </source>
</evidence>
<accession>A0AAE8LYU7</accession>
<comment type="caution">
    <text evidence="2">The sequence shown here is derived from an EMBL/GenBank/DDBJ whole genome shotgun (WGS) entry which is preliminary data.</text>
</comment>
<proteinExistence type="predicted"/>
<evidence type="ECO:0000256" key="1">
    <source>
        <dbReference type="SAM" id="MobiDB-lite"/>
    </source>
</evidence>
<reference evidence="2" key="1">
    <citation type="submission" date="2018-03" db="EMBL/GenBank/DDBJ databases">
        <authorList>
            <person name="Guldener U."/>
        </authorList>
    </citation>
    <scope>NUCLEOTIDE SEQUENCE</scope>
</reference>
<gene>
    <name evidence="2" type="ORF">FTOL_00817</name>
</gene>
<name>A0AAE8LYU7_9HYPO</name>
<dbReference type="AlphaFoldDB" id="A0AAE8LYU7"/>
<protein>
    <submittedName>
        <fullName evidence="2">Uncharacterized protein</fullName>
    </submittedName>
</protein>
<keyword evidence="3" id="KW-1185">Reference proteome</keyword>
<feature type="region of interest" description="Disordered" evidence="1">
    <location>
        <begin position="615"/>
        <end position="657"/>
    </location>
</feature>
<dbReference type="Proteomes" id="UP001187734">
    <property type="component" value="Unassembled WGS sequence"/>
</dbReference>
<sequence length="657" mass="73032">MATQVFRAVVIQTPQPNKDMLVVKVDGREDMYPQSGDPCDIIIESAMFEKTSDEHDEAALDIYKALKAAEPQRDPLAHSIETANNSWLALCHNQKRNETSSENYEIRVLSLYKTNPYLFSKATSAAAADTTADANDDSKRSFRGHCVDCIDSGIPAGLLNNDHHSSEGQGPLPSILNASGDGPVEIGSKMTASHRTIKAQSIVINALEYPQTAKPRPPVPQSQQAYRYTLRFDPREASQVDLIKEFPGIANVIDKKAAPAFIQSIFDALPSPMKTCLIDLQEGSSTFARPLSYLMEVLILFAVFGNGLDNLHNLKILYIMNNNDFASDYRAFNVMRLYPLEGEVQFTDKKRDNSNRSGRYDTREILKCLAIESLGELFGSRKVSFRKILAILDAIHRLLEIREALKIVLQSKTTSNPFAFQKQTSLLHRVVEGGARHSALSINMRAHGNLTHPVNHLYYNGIMLWRHSWKEGDALEPIIAHFQANSRLVNDDKVRLKYSAVAEAKPRQDDVEKTNIAEEFVTSEVIRSLYKKVSETKSAITQSKNANRDKSLHQFARSRYHAPVSSFEVKNTNFRQDTQSAAASQPNPFATLDGVDSGGAQVTDGQDCKGIAAGQSNWAQTVKPEPTVESEPTVKLEPEVEWGFSDNGKAKSADSCW</sequence>
<organism evidence="2 3">
    <name type="scientific">Fusarium torulosum</name>
    <dbReference type="NCBI Taxonomy" id="33205"/>
    <lineage>
        <taxon>Eukaryota</taxon>
        <taxon>Fungi</taxon>
        <taxon>Dikarya</taxon>
        <taxon>Ascomycota</taxon>
        <taxon>Pezizomycotina</taxon>
        <taxon>Sordariomycetes</taxon>
        <taxon>Hypocreomycetidae</taxon>
        <taxon>Hypocreales</taxon>
        <taxon>Nectriaceae</taxon>
        <taxon>Fusarium</taxon>
    </lineage>
</organism>
<evidence type="ECO:0000313" key="3">
    <source>
        <dbReference type="Proteomes" id="UP001187734"/>
    </source>
</evidence>
<feature type="compositionally biased region" description="Basic and acidic residues" evidence="1">
    <location>
        <begin position="648"/>
        <end position="657"/>
    </location>
</feature>